<dbReference type="PANTHER" id="PTHR46401:SF2">
    <property type="entry name" value="GLYCOSYLTRANSFERASE WBBK-RELATED"/>
    <property type="match status" value="1"/>
</dbReference>
<dbReference type="InterPro" id="IPR001296">
    <property type="entry name" value="Glyco_trans_1"/>
</dbReference>
<dbReference type="OrthoDB" id="132546at2157"/>
<dbReference type="RefSeq" id="WP_218267377.1">
    <property type="nucleotide sequence ID" value="NZ_CP077717.1"/>
</dbReference>
<evidence type="ECO:0000259" key="2">
    <source>
        <dbReference type="Pfam" id="PF00534"/>
    </source>
</evidence>
<dbReference type="KEGG" id="sshi:J5U23_01434"/>
<dbReference type="Pfam" id="PF00534">
    <property type="entry name" value="Glycos_transf_1"/>
    <property type="match status" value="1"/>
</dbReference>
<name>A0A8F5BNI8_SACSH</name>
<evidence type="ECO:0000313" key="4">
    <source>
        <dbReference type="Proteomes" id="UP000694018"/>
    </source>
</evidence>
<reference evidence="3" key="1">
    <citation type="journal article" date="2021" name="Environ. Microbiol.">
        <title>New insights into the diversity and evolution of the archaeal mobilome from three complete genomes of Saccharolobus shibatae.</title>
        <authorList>
            <person name="Medvedeva S."/>
            <person name="Brandt D."/>
            <person name="Cvirkaite-Krupovic V."/>
            <person name="Liu Y."/>
            <person name="Severinov K."/>
            <person name="Ishino S."/>
            <person name="Ishino Y."/>
            <person name="Prangishvili D."/>
            <person name="Kalinowski J."/>
            <person name="Krupovic M."/>
        </authorList>
    </citation>
    <scope>NUCLEOTIDE SEQUENCE</scope>
    <source>
        <strain evidence="3">B12</strain>
    </source>
</reference>
<dbReference type="EMBL" id="CP077717">
    <property type="protein sequence ID" value="QXJ28565.1"/>
    <property type="molecule type" value="Genomic_DNA"/>
</dbReference>
<organism evidence="3 4">
    <name type="scientific">Saccharolobus shibatae (strain ATCC 51178 / DSM 5389 / JCM 8931 / NBRC 15437 / B12)</name>
    <name type="common">Sulfolobus shibatae</name>
    <dbReference type="NCBI Taxonomy" id="523848"/>
    <lineage>
        <taxon>Archaea</taxon>
        <taxon>Thermoproteota</taxon>
        <taxon>Thermoprotei</taxon>
        <taxon>Sulfolobales</taxon>
        <taxon>Sulfolobaceae</taxon>
        <taxon>Saccharolobus</taxon>
    </lineage>
</organism>
<accession>A0A8F5BNI8</accession>
<proteinExistence type="predicted"/>
<sequence length="322" mass="37645">MHINANIPSTIDKMNLALRALRKSIYCENSLSFDAYCIAKICGKKLVTTMQTDIRSYIDGIRIFYNGLKYHFESPLYALKITFTNFNIVKINKIVEDPIIKYLLMITPEMRYLNLNSSKVKILKIGNAFNPEILKFRTNNKEDYLVFWARLYSLKGILEIPYIMKEIVRIYDVKLKLSGQFWSNIEKERFFELIKKLRLEKSIEYMGFLPEEEKYKLVSKAKALVYPTHSDLFPIVILESLALGTPIISYDLVGPRSIYNGLEAVKFIKEFDVKGMAREILKLISMKDEDYFNLIYNKKLDKFLEMHSSWDKVAEGNISILI</sequence>
<dbReference type="Proteomes" id="UP000694018">
    <property type="component" value="Chromosome"/>
</dbReference>
<gene>
    <name evidence="3" type="ORF">J5U23_01434</name>
</gene>
<protein>
    <recommendedName>
        <fullName evidence="2">Glycosyl transferase family 1 domain-containing protein</fullName>
    </recommendedName>
</protein>
<evidence type="ECO:0000256" key="1">
    <source>
        <dbReference type="ARBA" id="ARBA00022679"/>
    </source>
</evidence>
<dbReference type="AlphaFoldDB" id="A0A8F5BNI8"/>
<dbReference type="GeneID" id="65563013"/>
<dbReference type="GO" id="GO:0016757">
    <property type="term" value="F:glycosyltransferase activity"/>
    <property type="evidence" value="ECO:0007669"/>
    <property type="project" value="InterPro"/>
</dbReference>
<feature type="domain" description="Glycosyl transferase family 1" evidence="2">
    <location>
        <begin position="136"/>
        <end position="299"/>
    </location>
</feature>
<keyword evidence="1" id="KW-0808">Transferase</keyword>
<dbReference type="CDD" id="cd03801">
    <property type="entry name" value="GT4_PimA-like"/>
    <property type="match status" value="1"/>
</dbReference>
<evidence type="ECO:0000313" key="3">
    <source>
        <dbReference type="EMBL" id="QXJ28565.1"/>
    </source>
</evidence>
<dbReference type="PANTHER" id="PTHR46401">
    <property type="entry name" value="GLYCOSYLTRANSFERASE WBBK-RELATED"/>
    <property type="match status" value="1"/>
</dbReference>